<dbReference type="Proteomes" id="UP000823388">
    <property type="component" value="Chromosome 9K"/>
</dbReference>
<keyword evidence="1" id="KW-0812">Transmembrane</keyword>
<evidence type="ECO:0000256" key="1">
    <source>
        <dbReference type="SAM" id="Phobius"/>
    </source>
</evidence>
<gene>
    <name evidence="2" type="ORF">PVAP13_9KG513026</name>
</gene>
<keyword evidence="1" id="KW-1133">Transmembrane helix</keyword>
<organism evidence="2 3">
    <name type="scientific">Panicum virgatum</name>
    <name type="common">Blackwell switchgrass</name>
    <dbReference type="NCBI Taxonomy" id="38727"/>
    <lineage>
        <taxon>Eukaryota</taxon>
        <taxon>Viridiplantae</taxon>
        <taxon>Streptophyta</taxon>
        <taxon>Embryophyta</taxon>
        <taxon>Tracheophyta</taxon>
        <taxon>Spermatophyta</taxon>
        <taxon>Magnoliopsida</taxon>
        <taxon>Liliopsida</taxon>
        <taxon>Poales</taxon>
        <taxon>Poaceae</taxon>
        <taxon>PACMAD clade</taxon>
        <taxon>Panicoideae</taxon>
        <taxon>Panicodae</taxon>
        <taxon>Paniceae</taxon>
        <taxon>Panicinae</taxon>
        <taxon>Panicum</taxon>
        <taxon>Panicum sect. Hiantes</taxon>
    </lineage>
</organism>
<keyword evidence="1" id="KW-0472">Membrane</keyword>
<evidence type="ECO:0000313" key="2">
    <source>
        <dbReference type="EMBL" id="KAG2553143.1"/>
    </source>
</evidence>
<accession>A0A8T0NUX7</accession>
<feature type="transmembrane region" description="Helical" evidence="1">
    <location>
        <begin position="36"/>
        <end position="60"/>
    </location>
</feature>
<protein>
    <submittedName>
        <fullName evidence="2">Uncharacterized protein</fullName>
    </submittedName>
</protein>
<reference evidence="2" key="1">
    <citation type="submission" date="2020-05" db="EMBL/GenBank/DDBJ databases">
        <title>WGS assembly of Panicum virgatum.</title>
        <authorList>
            <person name="Lovell J.T."/>
            <person name="Jenkins J."/>
            <person name="Shu S."/>
            <person name="Juenger T.E."/>
            <person name="Schmutz J."/>
        </authorList>
    </citation>
    <scope>NUCLEOTIDE SEQUENCE</scope>
    <source>
        <strain evidence="2">AP13</strain>
    </source>
</reference>
<proteinExistence type="predicted"/>
<name>A0A8T0NUX7_PANVG</name>
<sequence length="88" mass="10175">MCHLSEGFRYSFKTLRTTTSQRAEPTCRSSLSSSKLLFLIIDLSLLSCFLYLVAVLGSFFGGLNKIIADRYSWNHTVSEYHVYEFFRC</sequence>
<dbReference type="EMBL" id="CM029053">
    <property type="protein sequence ID" value="KAG2553143.1"/>
    <property type="molecule type" value="Genomic_DNA"/>
</dbReference>
<dbReference type="AlphaFoldDB" id="A0A8T0NUX7"/>
<keyword evidence="3" id="KW-1185">Reference proteome</keyword>
<evidence type="ECO:0000313" key="3">
    <source>
        <dbReference type="Proteomes" id="UP000823388"/>
    </source>
</evidence>
<comment type="caution">
    <text evidence="2">The sequence shown here is derived from an EMBL/GenBank/DDBJ whole genome shotgun (WGS) entry which is preliminary data.</text>
</comment>